<evidence type="ECO:0000313" key="1">
    <source>
        <dbReference type="EMBL" id="ORW72804.1"/>
    </source>
</evidence>
<gene>
    <name evidence="1" type="ORF">AWC22_24315</name>
</gene>
<evidence type="ECO:0000313" key="2">
    <source>
        <dbReference type="Proteomes" id="UP000193087"/>
    </source>
</evidence>
<organism evidence="1 2">
    <name type="scientific">Mycobacterium riyadhense</name>
    <dbReference type="NCBI Taxonomy" id="486698"/>
    <lineage>
        <taxon>Bacteria</taxon>
        <taxon>Bacillati</taxon>
        <taxon>Actinomycetota</taxon>
        <taxon>Actinomycetes</taxon>
        <taxon>Mycobacteriales</taxon>
        <taxon>Mycobacteriaceae</taxon>
        <taxon>Mycobacterium</taxon>
    </lineage>
</organism>
<accession>A0A1X2CAH8</accession>
<dbReference type="AlphaFoldDB" id="A0A1X2CAH8"/>
<protein>
    <submittedName>
        <fullName evidence="1">Uncharacterized protein</fullName>
    </submittedName>
</protein>
<feature type="non-terminal residue" evidence="1">
    <location>
        <position position="1"/>
    </location>
</feature>
<reference evidence="1 2" key="1">
    <citation type="submission" date="2016-01" db="EMBL/GenBank/DDBJ databases">
        <title>The new phylogeny of the genus Mycobacterium.</title>
        <authorList>
            <person name="Tarcisio F."/>
            <person name="Conor M."/>
            <person name="Antonella G."/>
            <person name="Elisabetta G."/>
            <person name="Giulia F.S."/>
            <person name="Sara T."/>
            <person name="Anna F."/>
            <person name="Clotilde B."/>
            <person name="Roberto B."/>
            <person name="Veronica D.S."/>
            <person name="Fabio R."/>
            <person name="Monica P."/>
            <person name="Olivier J."/>
            <person name="Enrico T."/>
            <person name="Nicola S."/>
        </authorList>
    </citation>
    <scope>NUCLEOTIDE SEQUENCE [LARGE SCALE GENOMIC DNA]</scope>
    <source>
        <strain evidence="1 2">DSM 45176</strain>
    </source>
</reference>
<dbReference type="EMBL" id="LQPQ01000137">
    <property type="protein sequence ID" value="ORW72804.1"/>
    <property type="molecule type" value="Genomic_DNA"/>
</dbReference>
<keyword evidence="2" id="KW-1185">Reference proteome</keyword>
<proteinExistence type="predicted"/>
<sequence length="401" mass="43949">WGHVTIKMSGHPPFGAQIILNGHEFVARQAAAAGIAFTKAGNCFTAIADPAGLARIADALSQDATVGRLGQVCQRWIYSACLCFGLDLDEQQRSGFGYGFAVYQLEYSRNLIFSEGARMQQVFDAVVDRTRSRLDAPKIRTIFGAARRPYRTRKGSSAIEAAIETPTYDLTVFKLHFGRLTGKAYTKGERVLRFEAIAHNTADLRCGRMIEKFPQIVTQLAGIAERFATALDCVDTGFLDDGILDELPTGSTLGASRIGGVDLNRPRMHEALRGVLALAPAPNGFTVAEFAAKVHALTGVDDSAYNVRQAGYDLRKLRGKQLVDKPGRARRYHVPPLAARTIAALLTLRDQIIAPILAGVHSPKMGRKPAHWTRVDRDYERIRIDMQTLFTDLAIETPLAA</sequence>
<name>A0A1X2CAH8_9MYCO</name>
<dbReference type="Proteomes" id="UP000193087">
    <property type="component" value="Unassembled WGS sequence"/>
</dbReference>
<comment type="caution">
    <text evidence="1">The sequence shown here is derived from an EMBL/GenBank/DDBJ whole genome shotgun (WGS) entry which is preliminary data.</text>
</comment>